<keyword evidence="1" id="KW-1185">Reference proteome</keyword>
<protein>
    <submittedName>
        <fullName evidence="2">Uncharacterized protein</fullName>
    </submittedName>
</protein>
<evidence type="ECO:0000313" key="1">
    <source>
        <dbReference type="Proteomes" id="UP000887581"/>
    </source>
</evidence>
<organism evidence="1 2">
    <name type="scientific">Setaria digitata</name>
    <dbReference type="NCBI Taxonomy" id="48799"/>
    <lineage>
        <taxon>Eukaryota</taxon>
        <taxon>Metazoa</taxon>
        <taxon>Ecdysozoa</taxon>
        <taxon>Nematoda</taxon>
        <taxon>Chromadorea</taxon>
        <taxon>Rhabditida</taxon>
        <taxon>Spirurina</taxon>
        <taxon>Spiruromorpha</taxon>
        <taxon>Filarioidea</taxon>
        <taxon>Setariidae</taxon>
        <taxon>Setaria</taxon>
    </lineage>
</organism>
<accession>A0A915Q6Q6</accession>
<dbReference type="Gene3D" id="1.20.1420.10">
    <property type="entry name" value="Talin, central domain"/>
    <property type="match status" value="1"/>
</dbReference>
<dbReference type="Proteomes" id="UP000887581">
    <property type="component" value="Unplaced"/>
</dbReference>
<dbReference type="AlphaFoldDB" id="A0A915Q6Q6"/>
<dbReference type="WBParaSite" id="sdigi.contig954.g10049.t1">
    <property type="protein sequence ID" value="sdigi.contig954.g10049.t1"/>
    <property type="gene ID" value="sdigi.contig954.g10049"/>
</dbReference>
<evidence type="ECO:0000313" key="2">
    <source>
        <dbReference type="WBParaSite" id="sdigi.contig954.g10049.t1"/>
    </source>
</evidence>
<reference evidence="2" key="1">
    <citation type="submission" date="2022-11" db="UniProtKB">
        <authorList>
            <consortium name="WormBaseParasite"/>
        </authorList>
    </citation>
    <scope>IDENTIFICATION</scope>
</reference>
<name>A0A915Q6Q6_9BILA</name>
<sequence>MLALIVSRPKDTLSLEKRSKNDVKKHSSTTSLIDTYSHRRRPVISSTLEDIRCNTLQKGLENQPLKKPENVNFHQIIERVEKLRKQLEKTMNNLPNQSPRKSLNFEDEKDELLSESRKLAGACKTMVSAVHDSGNQKKWSQILGDVLQAAERVTYITERMIQKSNSIFQAQLMTTKTEQMLKSLVEVLYSLEEMQSKNGDSKKLLTTRSTTLTANIRQLISTVQQP</sequence>
<proteinExistence type="predicted"/>